<protein>
    <recommendedName>
        <fullName evidence="4 10">Cytochrome c oxidase assembly protein CtaG</fullName>
    </recommendedName>
</protein>
<feature type="topological domain" description="Cytoplasmic" evidence="10">
    <location>
        <begin position="1"/>
        <end position="15"/>
    </location>
</feature>
<evidence type="ECO:0000256" key="4">
    <source>
        <dbReference type="ARBA" id="ARBA00015384"/>
    </source>
</evidence>
<gene>
    <name evidence="10" type="primary">ctaG</name>
    <name evidence="12" type="ORF">B1812_18770</name>
</gene>
<dbReference type="Pfam" id="PF04442">
    <property type="entry name" value="CtaG_Cox11"/>
    <property type="match status" value="1"/>
</dbReference>
<dbReference type="InterPro" id="IPR007533">
    <property type="entry name" value="Cyt_c_oxidase_assmbl_CtaG"/>
</dbReference>
<dbReference type="PANTHER" id="PTHR21320">
    <property type="entry name" value="CYTOCHROME C OXIDASE ASSEMBLY PROTEIN COX11-RELATED"/>
    <property type="match status" value="1"/>
</dbReference>
<dbReference type="GO" id="GO:0005886">
    <property type="term" value="C:plasma membrane"/>
    <property type="evidence" value="ECO:0007669"/>
    <property type="project" value="UniProtKB-SubCell"/>
</dbReference>
<keyword evidence="9 10" id="KW-0472">Membrane</keyword>
<dbReference type="GO" id="GO:0008535">
    <property type="term" value="P:respiratory chain complex IV assembly"/>
    <property type="evidence" value="ECO:0007669"/>
    <property type="project" value="UniProtKB-UniRule"/>
</dbReference>
<reference evidence="12 13" key="1">
    <citation type="submission" date="2017-02" db="EMBL/GenBank/DDBJ databases">
        <authorList>
            <person name="Peterson S.W."/>
        </authorList>
    </citation>
    <scope>NUCLEOTIDE SEQUENCE [LARGE SCALE GENOMIC DNA]</scope>
    <source>
        <strain evidence="12 13">S285</strain>
    </source>
</reference>
<evidence type="ECO:0000256" key="6">
    <source>
        <dbReference type="ARBA" id="ARBA00022968"/>
    </source>
</evidence>
<comment type="similarity">
    <text evidence="3 10">Belongs to the COX11/CtaG family.</text>
</comment>
<dbReference type="InterPro" id="IPR023471">
    <property type="entry name" value="CtaG/Cox11_dom_sf"/>
</dbReference>
<comment type="function">
    <text evidence="1 10">Exerts its effect at some terminal stage of cytochrome c oxidase synthesis, probably by being involved in the insertion of the copper B into subunit I.</text>
</comment>
<dbReference type="RefSeq" id="WP_085772930.1">
    <property type="nucleotide sequence ID" value="NZ_AP027149.1"/>
</dbReference>
<keyword evidence="13" id="KW-1185">Reference proteome</keyword>
<evidence type="ECO:0000256" key="3">
    <source>
        <dbReference type="ARBA" id="ARBA00009620"/>
    </source>
</evidence>
<proteinExistence type="inferred from homology"/>
<evidence type="ECO:0000256" key="11">
    <source>
        <dbReference type="SAM" id="Phobius"/>
    </source>
</evidence>
<keyword evidence="10" id="KW-0997">Cell inner membrane</keyword>
<keyword evidence="5 10" id="KW-0812">Transmembrane</keyword>
<evidence type="ECO:0000313" key="13">
    <source>
        <dbReference type="Proteomes" id="UP000193978"/>
    </source>
</evidence>
<comment type="subcellular location">
    <subcellularLocation>
        <location evidence="2 10">Cell inner membrane</location>
        <topology evidence="2 10">Single-pass type II membrane protein</topology>
        <orientation evidence="2 10">Periplasmic side</orientation>
    </subcellularLocation>
</comment>
<evidence type="ECO:0000313" key="12">
    <source>
        <dbReference type="EMBL" id="ARN82796.1"/>
    </source>
</evidence>
<dbReference type="AlphaFoldDB" id="A0A1W6MZ25"/>
<keyword evidence="6 10" id="KW-0735">Signal-anchor</keyword>
<dbReference type="PIRSF" id="PIRSF005413">
    <property type="entry name" value="COX11"/>
    <property type="match status" value="1"/>
</dbReference>
<feature type="topological domain" description="Periplasmic" evidence="10">
    <location>
        <begin position="35"/>
        <end position="199"/>
    </location>
</feature>
<dbReference type="NCBIfam" id="NF003465">
    <property type="entry name" value="PRK05089.1"/>
    <property type="match status" value="1"/>
</dbReference>
<dbReference type="EMBL" id="CP019948">
    <property type="protein sequence ID" value="ARN82796.1"/>
    <property type="molecule type" value="Genomic_DNA"/>
</dbReference>
<dbReference type="PANTHER" id="PTHR21320:SF3">
    <property type="entry name" value="CYTOCHROME C OXIDASE ASSEMBLY PROTEIN COX11, MITOCHONDRIAL-RELATED"/>
    <property type="match status" value="1"/>
</dbReference>
<dbReference type="Proteomes" id="UP000193978">
    <property type="component" value="Chromosome"/>
</dbReference>
<dbReference type="OrthoDB" id="9804841at2"/>
<keyword evidence="7 10" id="KW-1133">Transmembrane helix</keyword>
<sequence length="199" mass="21862">MEQQRGYSTQWRTWRTAIGLVAFTVGMLALSFIAAPAYRAFCTATGIAGATKRASVAPTESIDRTIVVRFDSNTSPGLTWRFEPEVTKVKIRVGEVATVYYRVENLSDQETRGLASFNVSPGQAGPYFNKLACFCFQEQTLGPHEKAEWPVVFFLDPKLQEEPLMDGVEEVTLSYTFFAAKGKTAQGGEGAQGKNVGLN</sequence>
<name>A0A1W6MZ25_9HYPH</name>
<organism evidence="12 13">
    <name type="scientific">Methylocystis bryophila</name>
    <dbReference type="NCBI Taxonomy" id="655015"/>
    <lineage>
        <taxon>Bacteria</taxon>
        <taxon>Pseudomonadati</taxon>
        <taxon>Pseudomonadota</taxon>
        <taxon>Alphaproteobacteria</taxon>
        <taxon>Hyphomicrobiales</taxon>
        <taxon>Methylocystaceae</taxon>
        <taxon>Methylocystis</taxon>
    </lineage>
</organism>
<feature type="transmembrane region" description="Helical" evidence="11">
    <location>
        <begin position="20"/>
        <end position="38"/>
    </location>
</feature>
<dbReference type="GO" id="GO:0005507">
    <property type="term" value="F:copper ion binding"/>
    <property type="evidence" value="ECO:0007669"/>
    <property type="project" value="InterPro"/>
</dbReference>
<dbReference type="KEGG" id="mbry:B1812_18770"/>
<evidence type="ECO:0000256" key="2">
    <source>
        <dbReference type="ARBA" id="ARBA00004382"/>
    </source>
</evidence>
<evidence type="ECO:0000256" key="1">
    <source>
        <dbReference type="ARBA" id="ARBA00004007"/>
    </source>
</evidence>
<dbReference type="HAMAP" id="MF_00155">
    <property type="entry name" value="CtaG"/>
    <property type="match status" value="1"/>
</dbReference>
<dbReference type="Gene3D" id="2.60.370.10">
    <property type="entry name" value="Ctag/Cox11"/>
    <property type="match status" value="1"/>
</dbReference>
<dbReference type="SUPFAM" id="SSF110111">
    <property type="entry name" value="Ctag/Cox11"/>
    <property type="match status" value="1"/>
</dbReference>
<accession>A0A1W6MZ25</accession>
<evidence type="ECO:0000256" key="8">
    <source>
        <dbReference type="ARBA" id="ARBA00023008"/>
    </source>
</evidence>
<evidence type="ECO:0000256" key="5">
    <source>
        <dbReference type="ARBA" id="ARBA00022692"/>
    </source>
</evidence>
<evidence type="ECO:0000256" key="9">
    <source>
        <dbReference type="ARBA" id="ARBA00023136"/>
    </source>
</evidence>
<evidence type="ECO:0000256" key="7">
    <source>
        <dbReference type="ARBA" id="ARBA00022989"/>
    </source>
</evidence>
<dbReference type="STRING" id="655015.B1812_18770"/>
<dbReference type="FunFam" id="2.60.370.10:FF:000001">
    <property type="entry name" value="COX11 cytochrome c oxidase assembly homolog"/>
    <property type="match status" value="1"/>
</dbReference>
<keyword evidence="8 10" id="KW-0186">Copper</keyword>
<evidence type="ECO:0000256" key="10">
    <source>
        <dbReference type="HAMAP-Rule" id="MF_00155"/>
    </source>
</evidence>
<keyword evidence="10" id="KW-1003">Cell membrane</keyword>